<dbReference type="PANTHER" id="PTHR23088">
    <property type="entry name" value="NITRILASE-RELATED"/>
    <property type="match status" value="1"/>
</dbReference>
<dbReference type="Gene3D" id="3.60.110.10">
    <property type="entry name" value="Carbon-nitrogen hydrolase"/>
    <property type="match status" value="1"/>
</dbReference>
<dbReference type="RefSeq" id="WP_106609606.1">
    <property type="nucleotide sequence ID" value="NZ_PYGJ01000013.1"/>
</dbReference>
<dbReference type="InterPro" id="IPR001110">
    <property type="entry name" value="UPF0012_CS"/>
</dbReference>
<dbReference type="CDD" id="cd07572">
    <property type="entry name" value="nit"/>
    <property type="match status" value="1"/>
</dbReference>
<dbReference type="InterPro" id="IPR036526">
    <property type="entry name" value="C-N_Hydrolase_sf"/>
</dbReference>
<dbReference type="Pfam" id="PF00795">
    <property type="entry name" value="CN_hydrolase"/>
    <property type="match status" value="1"/>
</dbReference>
<gene>
    <name evidence="4" type="ORF">CLV88_11366</name>
</gene>
<comment type="similarity">
    <text evidence="1">Belongs to the carbon-nitrogen hydrolase superfamily. NIT1/NIT2 family.</text>
</comment>
<accession>A0A2P8F8F5</accession>
<dbReference type="GO" id="GO:0016811">
    <property type="term" value="F:hydrolase activity, acting on carbon-nitrogen (but not peptide) bonds, in linear amides"/>
    <property type="evidence" value="ECO:0007669"/>
    <property type="project" value="InterPro"/>
</dbReference>
<sequence>MRLALLQITSSDDPEKNLGLVSQMLHEVKAGGADFAFTPEVTNCISTSRAHQNAVLQTEENDQTLVALSELSAELGLWLSIGSLGLKTQDADGRFANRSFLVNDRGEIVSRYDKIHMFDVEVSSEETYRESDGYRPGQNAVLAETPWGKVGLTICYDVRFPHLHRALAQSGAQIITVPAAFSHVTGAAHWETLLRARAIETGCFVVAAAQTGQHAASRGQKRRTHGHSMVVAPWGKVLADAGDEPGITFVDLDLKEVDKARSRIPALTHDRPFDGP</sequence>
<organism evidence="4 5">
    <name type="scientific">Shimia abyssi</name>
    <dbReference type="NCBI Taxonomy" id="1662395"/>
    <lineage>
        <taxon>Bacteria</taxon>
        <taxon>Pseudomonadati</taxon>
        <taxon>Pseudomonadota</taxon>
        <taxon>Alphaproteobacteria</taxon>
        <taxon>Rhodobacterales</taxon>
        <taxon>Roseobacteraceae</taxon>
    </lineage>
</organism>
<dbReference type="SUPFAM" id="SSF56317">
    <property type="entry name" value="Carbon-nitrogen hydrolase"/>
    <property type="match status" value="1"/>
</dbReference>
<keyword evidence="5" id="KW-1185">Reference proteome</keyword>
<dbReference type="InterPro" id="IPR003010">
    <property type="entry name" value="C-N_Hydrolase"/>
</dbReference>
<dbReference type="PROSITE" id="PS50263">
    <property type="entry name" value="CN_HYDROLASE"/>
    <property type="match status" value="1"/>
</dbReference>
<evidence type="ECO:0000256" key="2">
    <source>
        <dbReference type="ARBA" id="ARBA00022801"/>
    </source>
</evidence>
<evidence type="ECO:0000313" key="5">
    <source>
        <dbReference type="Proteomes" id="UP000240418"/>
    </source>
</evidence>
<name>A0A2P8F8F5_9RHOB</name>
<evidence type="ECO:0000259" key="3">
    <source>
        <dbReference type="PROSITE" id="PS50263"/>
    </source>
</evidence>
<dbReference type="OrthoDB" id="9811121at2"/>
<dbReference type="PANTHER" id="PTHR23088:SF27">
    <property type="entry name" value="DEAMINATED GLUTATHIONE AMIDASE"/>
    <property type="match status" value="1"/>
</dbReference>
<keyword evidence="2 4" id="KW-0378">Hydrolase</keyword>
<dbReference type="PROSITE" id="PS01227">
    <property type="entry name" value="UPF0012"/>
    <property type="match status" value="1"/>
</dbReference>
<dbReference type="AlphaFoldDB" id="A0A2P8F8F5"/>
<reference evidence="4 5" key="1">
    <citation type="submission" date="2018-03" db="EMBL/GenBank/DDBJ databases">
        <title>Genomic Encyclopedia of Archaeal and Bacterial Type Strains, Phase II (KMG-II): from individual species to whole genera.</title>
        <authorList>
            <person name="Goeker M."/>
        </authorList>
    </citation>
    <scope>NUCLEOTIDE SEQUENCE [LARGE SCALE GENOMIC DNA]</scope>
    <source>
        <strain evidence="4 5">DSM 100673</strain>
    </source>
</reference>
<feature type="domain" description="CN hydrolase" evidence="3">
    <location>
        <begin position="1"/>
        <end position="254"/>
    </location>
</feature>
<evidence type="ECO:0000313" key="4">
    <source>
        <dbReference type="EMBL" id="PSL17995.1"/>
    </source>
</evidence>
<protein>
    <submittedName>
        <fullName evidence="4">Putative amidohydrolase</fullName>
    </submittedName>
</protein>
<dbReference type="EMBL" id="PYGJ01000013">
    <property type="protein sequence ID" value="PSL17995.1"/>
    <property type="molecule type" value="Genomic_DNA"/>
</dbReference>
<dbReference type="Proteomes" id="UP000240418">
    <property type="component" value="Unassembled WGS sequence"/>
</dbReference>
<evidence type="ECO:0000256" key="1">
    <source>
        <dbReference type="ARBA" id="ARBA00010613"/>
    </source>
</evidence>
<dbReference type="InterPro" id="IPR045254">
    <property type="entry name" value="Nit1/2_C-N_Hydrolase"/>
</dbReference>
<proteinExistence type="inferred from homology"/>
<comment type="caution">
    <text evidence="4">The sequence shown here is derived from an EMBL/GenBank/DDBJ whole genome shotgun (WGS) entry which is preliminary data.</text>
</comment>